<evidence type="ECO:0000256" key="2">
    <source>
        <dbReference type="SAM" id="MobiDB-lite"/>
    </source>
</evidence>
<dbReference type="SUPFAM" id="SSF56815">
    <property type="entry name" value="Sec1/munc18-like (SM) proteins"/>
    <property type="match status" value="1"/>
</dbReference>
<organism evidence="4">
    <name type="scientific">Salpingoeca rosetta (strain ATCC 50818 / BSB-021)</name>
    <dbReference type="NCBI Taxonomy" id="946362"/>
    <lineage>
        <taxon>Eukaryota</taxon>
        <taxon>Choanoflagellata</taxon>
        <taxon>Craspedida</taxon>
        <taxon>Salpingoecidae</taxon>
        <taxon>Salpingoeca</taxon>
    </lineage>
</organism>
<dbReference type="RefSeq" id="XP_004993283.1">
    <property type="nucleotide sequence ID" value="XM_004993226.1"/>
</dbReference>
<dbReference type="STRING" id="946362.F2UCS6"/>
<evidence type="ECO:0000313" key="3">
    <source>
        <dbReference type="EMBL" id="EGD74383.1"/>
    </source>
</evidence>
<dbReference type="EMBL" id="GL832968">
    <property type="protein sequence ID" value="EGD74383.1"/>
    <property type="molecule type" value="Genomic_DNA"/>
</dbReference>
<dbReference type="Gene3D" id="3.40.50.2060">
    <property type="match status" value="1"/>
</dbReference>
<evidence type="ECO:0000313" key="4">
    <source>
        <dbReference type="Proteomes" id="UP000007799"/>
    </source>
</evidence>
<dbReference type="Proteomes" id="UP000007799">
    <property type="component" value="Unassembled WGS sequence"/>
</dbReference>
<dbReference type="InterPro" id="IPR001619">
    <property type="entry name" value="Sec1-like"/>
</dbReference>
<dbReference type="PIRSF" id="PIRSF005715">
    <property type="entry name" value="VPS45_Sec1"/>
    <property type="match status" value="1"/>
</dbReference>
<dbReference type="Pfam" id="PF00995">
    <property type="entry name" value="Sec1"/>
    <property type="match status" value="1"/>
</dbReference>
<dbReference type="AlphaFoldDB" id="F2UCS6"/>
<comment type="similarity">
    <text evidence="1">Belongs to the STXBP/unc-18/SEC1 family.</text>
</comment>
<dbReference type="InterPro" id="IPR027482">
    <property type="entry name" value="Sec1-like_dom2"/>
</dbReference>
<dbReference type="eggNOG" id="KOG1299">
    <property type="taxonomic scope" value="Eukaryota"/>
</dbReference>
<dbReference type="InParanoid" id="F2UCS6"/>
<dbReference type="Gene3D" id="1.25.40.60">
    <property type="match status" value="1"/>
</dbReference>
<dbReference type="OrthoDB" id="10266265at2759"/>
<dbReference type="GeneID" id="16073858"/>
<gene>
    <name evidence="3" type="ORF">PTSG_06394</name>
</gene>
<dbReference type="KEGG" id="sre:PTSG_06394"/>
<proteinExistence type="inferred from homology"/>
<feature type="region of interest" description="Disordered" evidence="2">
    <location>
        <begin position="483"/>
        <end position="503"/>
    </location>
</feature>
<dbReference type="OMA" id="VQVTRHC"/>
<dbReference type="GO" id="GO:0016192">
    <property type="term" value="P:vesicle-mediated transport"/>
    <property type="evidence" value="ECO:0007669"/>
    <property type="project" value="InterPro"/>
</dbReference>
<dbReference type="InterPro" id="IPR036045">
    <property type="entry name" value="Sec1-like_sf"/>
</dbReference>
<keyword evidence="4" id="KW-1185">Reference proteome</keyword>
<dbReference type="PANTHER" id="PTHR11679">
    <property type="entry name" value="VESICLE PROTEIN SORTING-ASSOCIATED"/>
    <property type="match status" value="1"/>
</dbReference>
<evidence type="ECO:0000256" key="1">
    <source>
        <dbReference type="ARBA" id="ARBA00009884"/>
    </source>
</evidence>
<accession>F2UCS6</accession>
<dbReference type="InterPro" id="IPR043127">
    <property type="entry name" value="Sec-1-like_dom3a"/>
</dbReference>
<reference evidence="3" key="1">
    <citation type="submission" date="2009-08" db="EMBL/GenBank/DDBJ databases">
        <title>Annotation of Salpingoeca rosetta.</title>
        <authorList>
            <consortium name="The Broad Institute Genome Sequencing Platform"/>
            <person name="Russ C."/>
            <person name="Cuomo C."/>
            <person name="Burger G."/>
            <person name="Gray M.W."/>
            <person name="Holland P.W.H."/>
            <person name="King N."/>
            <person name="Lang F.B.F."/>
            <person name="Roger A.J."/>
            <person name="Ruiz-Trillo I."/>
            <person name="Young S.K."/>
            <person name="Zeng Q."/>
            <person name="Gargeya S."/>
            <person name="Alvarado L."/>
            <person name="Berlin A."/>
            <person name="Chapman S.B."/>
            <person name="Chen Z."/>
            <person name="Freedman E."/>
            <person name="Gellesch M."/>
            <person name="Goldberg J."/>
            <person name="Griggs A."/>
            <person name="Gujja S."/>
            <person name="Heilman E."/>
            <person name="Heiman D."/>
            <person name="Howarth C."/>
            <person name="Mehta T."/>
            <person name="Neiman D."/>
            <person name="Pearson M."/>
            <person name="Roberts A."/>
            <person name="Saif S."/>
            <person name="Shea T."/>
            <person name="Shenoy N."/>
            <person name="Sisk P."/>
            <person name="Stolte C."/>
            <person name="Sykes S."/>
            <person name="White J."/>
            <person name="Yandava C."/>
            <person name="Haas B."/>
            <person name="Nusbaum C."/>
            <person name="Birren B."/>
        </authorList>
    </citation>
    <scope>NUCLEOTIDE SEQUENCE [LARGE SCALE GENOMIC DNA]</scope>
    <source>
        <strain evidence="3">ATCC 50818</strain>
    </source>
</reference>
<name>F2UCS6_SALR5</name>
<dbReference type="InterPro" id="IPR043154">
    <property type="entry name" value="Sec-1-like_dom1"/>
</dbReference>
<dbReference type="Gene3D" id="3.90.830.10">
    <property type="entry name" value="Syntaxin Binding Protein 1, Chain A, domain 2"/>
    <property type="match status" value="1"/>
</dbReference>
<dbReference type="Gene3D" id="3.40.50.1910">
    <property type="match status" value="1"/>
</dbReference>
<protein>
    <submittedName>
        <fullName evidence="3">Uncharacterized protein</fullName>
    </submittedName>
</protein>
<sequence>MDVVRAVKSAVFYACRKVKGLKGVVLDDAMFDTVCMSMGWKRQPLQEMEVFQLDRVSSQRELMPEVACIMILRPTQENLDFLRAELSDPKYREYNIFFSNVVTEDQLKDLAMADAHNLVNEVEELYIDFWPHDSHLFTTNTLGCLSSRHMIKGSAMQSMTSGLYSVVQSLKLNPVIRYQGGSSACEAVAQRLSAILGGGGRPDQQSVVLIVDRRADPITPLLLPWTYGAMVHDFFGLVKNQVDRSRLKDKQLDEPNFSPAHDHLLRGCHNSFFAQLFDSAKRFAKIVDEYQQLNDRIKTLSLQDMAGLVNELPKLKAQRDVAALHFKLAGELRRVINEYHLHDSDEDSIFHAQLDMLSNRRKAAALKALRAIMDDRRFRKSEKLRLVLLFVLRYEKDKLPMDEVTDLLFEGRCTERQRRLPRLLLPYAGRASDGRTSHDIFKLAAQPTAANEEETQFSICEHTPLLAHTLDALIKGALSGSDYPAVNDSDTRTPSVEEEETVT</sequence>